<feature type="chain" id="PRO_5038378151" description="Secreted protein" evidence="2">
    <location>
        <begin position="21"/>
        <end position="141"/>
    </location>
</feature>
<dbReference type="Proteomes" id="UP000392064">
    <property type="component" value="Chromosome"/>
</dbReference>
<evidence type="ECO:0008006" key="5">
    <source>
        <dbReference type="Google" id="ProtNLM"/>
    </source>
</evidence>
<dbReference type="PROSITE" id="PS51257">
    <property type="entry name" value="PROKAR_LIPOPROTEIN"/>
    <property type="match status" value="1"/>
</dbReference>
<protein>
    <recommendedName>
        <fullName evidence="5">Secreted protein</fullName>
    </recommendedName>
</protein>
<keyword evidence="2" id="KW-0732">Signal</keyword>
<feature type="signal peptide" evidence="2">
    <location>
        <begin position="1"/>
        <end position="20"/>
    </location>
</feature>
<evidence type="ECO:0000256" key="2">
    <source>
        <dbReference type="SAM" id="SignalP"/>
    </source>
</evidence>
<reference evidence="3 4" key="1">
    <citation type="submission" date="2019-11" db="EMBL/GenBank/DDBJ databases">
        <authorList>
            <person name="Li J."/>
        </authorList>
    </citation>
    <scope>NUCLEOTIDE SEQUENCE [LARGE SCALE GENOMIC DNA]</scope>
    <source>
        <strain evidence="3 4">MF47</strain>
    </source>
</reference>
<name>A0A5Q2MFA8_9ACTN</name>
<accession>A0A5Q2MFA8</accession>
<evidence type="ECO:0000313" key="3">
    <source>
        <dbReference type="EMBL" id="QGG41824.1"/>
    </source>
</evidence>
<evidence type="ECO:0000313" key="4">
    <source>
        <dbReference type="Proteomes" id="UP000392064"/>
    </source>
</evidence>
<dbReference type="AlphaFoldDB" id="A0A5Q2MFA8"/>
<proteinExistence type="predicted"/>
<dbReference type="EMBL" id="CP045737">
    <property type="protein sequence ID" value="QGG41824.1"/>
    <property type="molecule type" value="Genomic_DNA"/>
</dbReference>
<gene>
    <name evidence="3" type="ORF">GEV26_10865</name>
</gene>
<organism evidence="3 4">
    <name type="scientific">Aeromicrobium yanjiei</name>
    <dbReference type="NCBI Taxonomy" id="2662028"/>
    <lineage>
        <taxon>Bacteria</taxon>
        <taxon>Bacillati</taxon>
        <taxon>Actinomycetota</taxon>
        <taxon>Actinomycetes</taxon>
        <taxon>Propionibacteriales</taxon>
        <taxon>Nocardioidaceae</taxon>
        <taxon>Aeromicrobium</taxon>
    </lineage>
</organism>
<evidence type="ECO:0000256" key="1">
    <source>
        <dbReference type="SAM" id="MobiDB-lite"/>
    </source>
</evidence>
<feature type="compositionally biased region" description="Low complexity" evidence="1">
    <location>
        <begin position="23"/>
        <end position="39"/>
    </location>
</feature>
<feature type="region of interest" description="Disordered" evidence="1">
    <location>
        <begin position="23"/>
        <end position="43"/>
    </location>
</feature>
<sequence>MQTRSRLVALCLLSVPVLTACGGEAAPAPKPPSSASAGPTKEELKVSICTTTDQAGRRAVEISNRTGTADDATKVKTLSAKGLALVESLETLYPGDPDTDILKTWLVAVRDVVPKPDTPEDEFRALEATSKAWATICRSRL</sequence>
<keyword evidence="4" id="KW-1185">Reference proteome</keyword>
<dbReference type="KEGG" id="aef:GEV26_10865"/>
<dbReference type="RefSeq" id="WP_153653090.1">
    <property type="nucleotide sequence ID" value="NZ_CP045737.1"/>
</dbReference>